<dbReference type="AlphaFoldDB" id="D6TMA5"/>
<keyword evidence="3" id="KW-1185">Reference proteome</keyword>
<proteinExistence type="predicted"/>
<dbReference type="Gene3D" id="2.60.120.260">
    <property type="entry name" value="Galactose-binding domain-like"/>
    <property type="match status" value="1"/>
</dbReference>
<dbReference type="EMBL" id="ADVG01000002">
    <property type="protein sequence ID" value="EFH86905.1"/>
    <property type="molecule type" value="Genomic_DNA"/>
</dbReference>
<gene>
    <name evidence="2" type="ORF">Krac_8223</name>
</gene>
<feature type="region of interest" description="Disordered" evidence="1">
    <location>
        <begin position="323"/>
        <end position="358"/>
    </location>
</feature>
<sequence length="510" mass="55001">MALPTQTLLYRVIRPACQCLGHGTVNVISDQGGTSTFRVLMQGVLRKVMLCAHMRKRLSSFLPVSTRNGTGFAPGRIVTHPPESLVGFSKQCVIQLPSSLQVSAQALLLAPVHAQGHFEEKCWGRGLASWGAQPLSVFLHGVHMQKLTSPAICAKRSHPDPISTVFAASSSLAFPQGEDEVLSSDSPPHQSRCWECRPPTRARCRSRQARTSVLQPAAPVKFGETILDCSPTSPPNKERLFIPRMESRGLSSPTFCKSSGSSKRRYSVQIIVCLVLLGIAGISWLLQQVNLMPPLPAQEAQQQTTSAATPIGTSGIQITPIQTSTAAHRPTKTPTKVKPTQPAVVPTTPPTQVAKPPVTSTGIISFEDGGQDGWVHSDPDGTVSALKNLSTSSAKDGSHVLMVSYNSDNNQSYPTFETGQLPKTLNAGQTVRTYILKTQGSNVEASLYIADQNDTWYKSMANSDIVLVNNAQTWYSVSFTVPSNIQGPATKVGIILLGYNAVVYIDAYSW</sequence>
<evidence type="ECO:0000256" key="1">
    <source>
        <dbReference type="SAM" id="MobiDB-lite"/>
    </source>
</evidence>
<comment type="caution">
    <text evidence="2">The sequence shown here is derived from an EMBL/GenBank/DDBJ whole genome shotgun (WGS) entry which is preliminary data.</text>
</comment>
<organism evidence="2 3">
    <name type="scientific">Ktedonobacter racemifer DSM 44963</name>
    <dbReference type="NCBI Taxonomy" id="485913"/>
    <lineage>
        <taxon>Bacteria</taxon>
        <taxon>Bacillati</taxon>
        <taxon>Chloroflexota</taxon>
        <taxon>Ktedonobacteria</taxon>
        <taxon>Ktedonobacterales</taxon>
        <taxon>Ktedonobacteraceae</taxon>
        <taxon>Ktedonobacter</taxon>
    </lineage>
</organism>
<protein>
    <submittedName>
        <fullName evidence="2">Uncharacterized protein</fullName>
    </submittedName>
</protein>
<feature type="compositionally biased region" description="Low complexity" evidence="1">
    <location>
        <begin position="332"/>
        <end position="358"/>
    </location>
</feature>
<dbReference type="STRING" id="485913.Krac_8223"/>
<dbReference type="Proteomes" id="UP000004508">
    <property type="component" value="Unassembled WGS sequence"/>
</dbReference>
<name>D6TMA5_KTERA</name>
<evidence type="ECO:0000313" key="3">
    <source>
        <dbReference type="Proteomes" id="UP000004508"/>
    </source>
</evidence>
<evidence type="ECO:0000313" key="2">
    <source>
        <dbReference type="EMBL" id="EFH86905.1"/>
    </source>
</evidence>
<reference evidence="2 3" key="1">
    <citation type="journal article" date="2011" name="Stand. Genomic Sci.">
        <title>Non-contiguous finished genome sequence and contextual data of the filamentous soil bacterium Ktedonobacter racemifer type strain (SOSP1-21).</title>
        <authorList>
            <person name="Chang Y.J."/>
            <person name="Land M."/>
            <person name="Hauser L."/>
            <person name="Chertkov O."/>
            <person name="Del Rio T.G."/>
            <person name="Nolan M."/>
            <person name="Copeland A."/>
            <person name="Tice H."/>
            <person name="Cheng J.F."/>
            <person name="Lucas S."/>
            <person name="Han C."/>
            <person name="Goodwin L."/>
            <person name="Pitluck S."/>
            <person name="Ivanova N."/>
            <person name="Ovchinikova G."/>
            <person name="Pati A."/>
            <person name="Chen A."/>
            <person name="Palaniappan K."/>
            <person name="Mavromatis K."/>
            <person name="Liolios K."/>
            <person name="Brettin T."/>
            <person name="Fiebig A."/>
            <person name="Rohde M."/>
            <person name="Abt B."/>
            <person name="Goker M."/>
            <person name="Detter J.C."/>
            <person name="Woyke T."/>
            <person name="Bristow J."/>
            <person name="Eisen J.A."/>
            <person name="Markowitz V."/>
            <person name="Hugenholtz P."/>
            <person name="Kyrpides N.C."/>
            <person name="Klenk H.P."/>
            <person name="Lapidus A."/>
        </authorList>
    </citation>
    <scope>NUCLEOTIDE SEQUENCE [LARGE SCALE GENOMIC DNA]</scope>
    <source>
        <strain evidence="3">DSM 44963</strain>
    </source>
</reference>
<accession>D6TMA5</accession>
<dbReference type="InParanoid" id="D6TMA5"/>